<feature type="region of interest" description="Disordered" evidence="1">
    <location>
        <begin position="198"/>
        <end position="267"/>
    </location>
</feature>
<feature type="compositionally biased region" description="Basic and acidic residues" evidence="1">
    <location>
        <begin position="227"/>
        <end position="238"/>
    </location>
</feature>
<accession>A0ABQ0CSM5</accession>
<sequence>MTLSRWATLALLAVRATALSPQDVAAGIRSITDLSSRANGTAKGLSIDNLDENVPKVTDNLKEMVKMSLKNAEAIPGNMSQSDFADSDQSDICKSLSDFSQSYQTYLTTISGKGDILSGNSKAVPLVSVMQVLENSIDKLEGEVIRTVPTCKTQAENDLKELNRNSGDTIEKLSQLIPGGKPAFASGLAMVADDLAQATSTSGGRGGNKRSVPTAMATKTPGKRGFVHREGRQLKERQPGNSKSTFTKVASQSSRNATTTSTSENAC</sequence>
<reference evidence="4" key="1">
    <citation type="submission" date="2024-06" db="EMBL/GenBank/DDBJ databases">
        <title>Draft Genome Sequences of Epichloe bromicola Strains Isolated from Elymus ciliaris.</title>
        <authorList>
            <consortium name="Epichloe bromicola genome sequencing consortium"/>
            <person name="Miura A."/>
            <person name="Imano S."/>
            <person name="Ashida A."/>
            <person name="Sato I."/>
            <person name="Chiba S."/>
            <person name="Tanaka A."/>
            <person name="Camagna M."/>
            <person name="Takemoto D."/>
        </authorList>
    </citation>
    <scope>NUCLEOTIDE SEQUENCE [LARGE SCALE GENOMIC DNA]</scope>
    <source>
        <strain evidence="4">DP</strain>
    </source>
</reference>
<evidence type="ECO:0000256" key="1">
    <source>
        <dbReference type="SAM" id="MobiDB-lite"/>
    </source>
</evidence>
<evidence type="ECO:0000313" key="3">
    <source>
        <dbReference type="EMBL" id="GAB0136456.1"/>
    </source>
</evidence>
<feature type="chain" id="PRO_5047358994" description="Cell wall protein" evidence="2">
    <location>
        <begin position="19"/>
        <end position="267"/>
    </location>
</feature>
<organism evidence="3 4">
    <name type="scientific">Epichloe bromicola</name>
    <dbReference type="NCBI Taxonomy" id="79588"/>
    <lineage>
        <taxon>Eukaryota</taxon>
        <taxon>Fungi</taxon>
        <taxon>Dikarya</taxon>
        <taxon>Ascomycota</taxon>
        <taxon>Pezizomycotina</taxon>
        <taxon>Sordariomycetes</taxon>
        <taxon>Hypocreomycetidae</taxon>
        <taxon>Hypocreales</taxon>
        <taxon>Clavicipitaceae</taxon>
        <taxon>Epichloe</taxon>
    </lineage>
</organism>
<keyword evidence="4" id="KW-1185">Reference proteome</keyword>
<protein>
    <recommendedName>
        <fullName evidence="5">Cell wall protein</fullName>
    </recommendedName>
</protein>
<feature type="signal peptide" evidence="2">
    <location>
        <begin position="1"/>
        <end position="18"/>
    </location>
</feature>
<comment type="caution">
    <text evidence="3">The sequence shown here is derived from an EMBL/GenBank/DDBJ whole genome shotgun (WGS) entry which is preliminary data.</text>
</comment>
<keyword evidence="2" id="KW-0732">Signal</keyword>
<feature type="compositionally biased region" description="Polar residues" evidence="1">
    <location>
        <begin position="239"/>
        <end position="267"/>
    </location>
</feature>
<name>A0ABQ0CSM5_9HYPO</name>
<dbReference type="EMBL" id="BAAFGZ010000195">
    <property type="protein sequence ID" value="GAB0136456.1"/>
    <property type="molecule type" value="Genomic_DNA"/>
</dbReference>
<evidence type="ECO:0000256" key="2">
    <source>
        <dbReference type="SAM" id="SignalP"/>
    </source>
</evidence>
<dbReference type="Proteomes" id="UP001562357">
    <property type="component" value="Unassembled WGS sequence"/>
</dbReference>
<proteinExistence type="predicted"/>
<gene>
    <name evidence="3" type="primary">g4756</name>
    <name evidence="3" type="ORF">EsDP_00004756</name>
</gene>
<evidence type="ECO:0008006" key="5">
    <source>
        <dbReference type="Google" id="ProtNLM"/>
    </source>
</evidence>
<evidence type="ECO:0000313" key="4">
    <source>
        <dbReference type="Proteomes" id="UP001562357"/>
    </source>
</evidence>